<keyword evidence="2" id="KW-1185">Reference proteome</keyword>
<sequence length="315" mass="34998">MELCSMRSVLPFVGMVIIMLVQVSNMEVIKAAMSTGMNKYVIIVYSDALSSLIFLLCSILIHRSERPLPTSSILCRFFLLSVFGCSSQIFSYVGIPYSSPTLSAAMLNLIPAFTFMLAILFRMEKLNWKSKSSQAKSLGTLLSIAGAFVVTYYKGRAIILKRFPAVLIIMFYLFFFNTILSTVFALILVIDPKSWKLRLDMGLIAILYSATIGTGFRISLCTWCLSKIGPLYVSLFKPLAIVFSIVMDAIFLGEALHLGSLIGAVIIVAGFYAVMWGKSKEEKTTDDTEVGSLRLSSEKAPLLENKLEEKCSRWL</sequence>
<name>A0ACC1XIM7_MELAZ</name>
<proteinExistence type="predicted"/>
<protein>
    <submittedName>
        <fullName evidence="1">WAT1-related protein</fullName>
    </submittedName>
</protein>
<evidence type="ECO:0000313" key="1">
    <source>
        <dbReference type="EMBL" id="KAJ4711148.1"/>
    </source>
</evidence>
<accession>A0ACC1XIM7</accession>
<comment type="caution">
    <text evidence="1">The sequence shown here is derived from an EMBL/GenBank/DDBJ whole genome shotgun (WGS) entry which is preliminary data.</text>
</comment>
<reference evidence="1 2" key="1">
    <citation type="journal article" date="2023" name="Science">
        <title>Complex scaffold remodeling in plant triterpene biosynthesis.</title>
        <authorList>
            <person name="De La Pena R."/>
            <person name="Hodgson H."/>
            <person name="Liu J.C."/>
            <person name="Stephenson M.J."/>
            <person name="Martin A.C."/>
            <person name="Owen C."/>
            <person name="Harkess A."/>
            <person name="Leebens-Mack J."/>
            <person name="Jimenez L.E."/>
            <person name="Osbourn A."/>
            <person name="Sattely E.S."/>
        </authorList>
    </citation>
    <scope>NUCLEOTIDE SEQUENCE [LARGE SCALE GENOMIC DNA]</scope>
    <source>
        <strain evidence="2">cv. JPN11</strain>
        <tissue evidence="1">Leaf</tissue>
    </source>
</reference>
<gene>
    <name evidence="1" type="ORF">OWV82_017219</name>
</gene>
<dbReference type="EMBL" id="CM051402">
    <property type="protein sequence ID" value="KAJ4711148.1"/>
    <property type="molecule type" value="Genomic_DNA"/>
</dbReference>
<organism evidence="1 2">
    <name type="scientific">Melia azedarach</name>
    <name type="common">Chinaberry tree</name>
    <dbReference type="NCBI Taxonomy" id="155640"/>
    <lineage>
        <taxon>Eukaryota</taxon>
        <taxon>Viridiplantae</taxon>
        <taxon>Streptophyta</taxon>
        <taxon>Embryophyta</taxon>
        <taxon>Tracheophyta</taxon>
        <taxon>Spermatophyta</taxon>
        <taxon>Magnoliopsida</taxon>
        <taxon>eudicotyledons</taxon>
        <taxon>Gunneridae</taxon>
        <taxon>Pentapetalae</taxon>
        <taxon>rosids</taxon>
        <taxon>malvids</taxon>
        <taxon>Sapindales</taxon>
        <taxon>Meliaceae</taxon>
        <taxon>Melia</taxon>
    </lineage>
</organism>
<evidence type="ECO:0000313" key="2">
    <source>
        <dbReference type="Proteomes" id="UP001164539"/>
    </source>
</evidence>
<dbReference type="Proteomes" id="UP001164539">
    <property type="component" value="Chromosome 9"/>
</dbReference>